<organism evidence="4 5">
    <name type="scientific">Alosa alosa</name>
    <name type="common">allis shad</name>
    <dbReference type="NCBI Taxonomy" id="278164"/>
    <lineage>
        <taxon>Eukaryota</taxon>
        <taxon>Metazoa</taxon>
        <taxon>Chordata</taxon>
        <taxon>Craniata</taxon>
        <taxon>Vertebrata</taxon>
        <taxon>Euteleostomi</taxon>
        <taxon>Actinopterygii</taxon>
        <taxon>Neopterygii</taxon>
        <taxon>Teleostei</taxon>
        <taxon>Clupei</taxon>
        <taxon>Clupeiformes</taxon>
        <taxon>Clupeoidei</taxon>
        <taxon>Clupeidae</taxon>
        <taxon>Alosa</taxon>
    </lineage>
</organism>
<dbReference type="Proteomes" id="UP000823561">
    <property type="component" value="Chromosome 13"/>
</dbReference>
<protein>
    <submittedName>
        <fullName evidence="4">Uncharacterized protein</fullName>
    </submittedName>
</protein>
<reference evidence="4" key="1">
    <citation type="submission" date="2020-10" db="EMBL/GenBank/DDBJ databases">
        <title>Chromosome-scale genome assembly of the Allis shad, Alosa alosa.</title>
        <authorList>
            <person name="Margot Z."/>
            <person name="Christophe K."/>
            <person name="Cabau C."/>
            <person name="Louis A."/>
            <person name="Berthelot C."/>
            <person name="Parey E."/>
            <person name="Roest Crollius H."/>
            <person name="Montfort J."/>
            <person name="Robinson-Rechavi M."/>
            <person name="Bucao C."/>
            <person name="Bouchez O."/>
            <person name="Gislard M."/>
            <person name="Lluch J."/>
            <person name="Milhes M."/>
            <person name="Lampietro C."/>
            <person name="Lopez Roques C."/>
            <person name="Donnadieu C."/>
            <person name="Braasch I."/>
            <person name="Desvignes T."/>
            <person name="Postlethwait J."/>
            <person name="Bobe J."/>
            <person name="Guiguen Y."/>
        </authorList>
    </citation>
    <scope>NUCLEOTIDE SEQUENCE</scope>
    <source>
        <strain evidence="4">M-15738</strain>
        <tissue evidence="4">Blood</tissue>
    </source>
</reference>
<accession>A0AAV6GBA0</accession>
<keyword evidence="3" id="KW-0732">Signal</keyword>
<keyword evidence="1" id="KW-0175">Coiled coil</keyword>
<sequence>MNYAGICITLLLTLSVSLTVMIHNKRKQETYLAKQTNFEEIKTTVTRDILAENLEAVTKAESQLGEMKKELVEQREKRMTLQTEANHLDEEKEQCYEEAKQAADTLGALEAEKGIASKQFEKEKEEWSKTIASLKEEASQRSKVCGYIMKTSEDGRKLCGIPAEAAAEPKQEEPKAGDTEKAAAEPKQEEPKAGDT</sequence>
<feature type="signal peptide" evidence="3">
    <location>
        <begin position="1"/>
        <end position="19"/>
    </location>
</feature>
<proteinExistence type="predicted"/>
<feature type="region of interest" description="Disordered" evidence="2">
    <location>
        <begin position="160"/>
        <end position="196"/>
    </location>
</feature>
<dbReference type="AlphaFoldDB" id="A0AAV6GBA0"/>
<evidence type="ECO:0000256" key="1">
    <source>
        <dbReference type="SAM" id="Coils"/>
    </source>
</evidence>
<comment type="caution">
    <text evidence="4">The sequence shown here is derived from an EMBL/GenBank/DDBJ whole genome shotgun (WGS) entry which is preliminary data.</text>
</comment>
<evidence type="ECO:0000256" key="2">
    <source>
        <dbReference type="SAM" id="MobiDB-lite"/>
    </source>
</evidence>
<name>A0AAV6GBA0_9TELE</name>
<evidence type="ECO:0000256" key="3">
    <source>
        <dbReference type="SAM" id="SignalP"/>
    </source>
</evidence>
<feature type="coiled-coil region" evidence="1">
    <location>
        <begin position="50"/>
        <end position="137"/>
    </location>
</feature>
<feature type="compositionally biased region" description="Basic and acidic residues" evidence="2">
    <location>
        <begin position="167"/>
        <end position="196"/>
    </location>
</feature>
<dbReference type="EMBL" id="JADWDJ010000013">
    <property type="protein sequence ID" value="KAG5270816.1"/>
    <property type="molecule type" value="Genomic_DNA"/>
</dbReference>
<evidence type="ECO:0000313" key="5">
    <source>
        <dbReference type="Proteomes" id="UP000823561"/>
    </source>
</evidence>
<keyword evidence="5" id="KW-1185">Reference proteome</keyword>
<feature type="chain" id="PRO_5043372250" evidence="3">
    <location>
        <begin position="20"/>
        <end position="196"/>
    </location>
</feature>
<evidence type="ECO:0000313" key="4">
    <source>
        <dbReference type="EMBL" id="KAG5270816.1"/>
    </source>
</evidence>
<gene>
    <name evidence="4" type="ORF">AALO_G00172630</name>
</gene>